<proteinExistence type="predicted"/>
<keyword evidence="1" id="KW-0732">Signal</keyword>
<organism evidence="2">
    <name type="scientific">Anopheles braziliensis</name>
    <dbReference type="NCBI Taxonomy" id="58242"/>
    <lineage>
        <taxon>Eukaryota</taxon>
        <taxon>Metazoa</taxon>
        <taxon>Ecdysozoa</taxon>
        <taxon>Arthropoda</taxon>
        <taxon>Hexapoda</taxon>
        <taxon>Insecta</taxon>
        <taxon>Pterygota</taxon>
        <taxon>Neoptera</taxon>
        <taxon>Endopterygota</taxon>
        <taxon>Diptera</taxon>
        <taxon>Nematocera</taxon>
        <taxon>Culicoidea</taxon>
        <taxon>Culicidae</taxon>
        <taxon>Anophelinae</taxon>
        <taxon>Anopheles</taxon>
    </lineage>
</organism>
<reference evidence="2" key="1">
    <citation type="submission" date="2018-01" db="EMBL/GenBank/DDBJ databases">
        <title>An insight into the sialome of Amazonian anophelines.</title>
        <authorList>
            <person name="Ribeiro J.M."/>
            <person name="Scarpassa V."/>
            <person name="Calvo E."/>
        </authorList>
    </citation>
    <scope>NUCLEOTIDE SEQUENCE</scope>
    <source>
        <tissue evidence="2">Salivary glands</tissue>
    </source>
</reference>
<sequence>MITTMLRTAAILSPLALHPNSSAARCNHDEPNSFIHCWYLARSSLDTLLLHLAMASLKSCFDTGRSSSSFASCRICSGFSPAILRRIDIIDASRHTFVISAPEYPSSRSAMSRMSTDSSTFTSRRLIFSNASRPSLFGSGM</sequence>
<dbReference type="EMBL" id="GGFM01010889">
    <property type="protein sequence ID" value="MBW31640.1"/>
    <property type="molecule type" value="Transcribed_RNA"/>
</dbReference>
<name>A0A2M3ZT62_9DIPT</name>
<evidence type="ECO:0000256" key="1">
    <source>
        <dbReference type="SAM" id="SignalP"/>
    </source>
</evidence>
<dbReference type="AlphaFoldDB" id="A0A2M3ZT62"/>
<evidence type="ECO:0000313" key="2">
    <source>
        <dbReference type="EMBL" id="MBW31640.1"/>
    </source>
</evidence>
<protein>
    <submittedName>
        <fullName evidence="2">Putative secreted peptide</fullName>
    </submittedName>
</protein>
<feature type="chain" id="PRO_5014915009" evidence="1">
    <location>
        <begin position="24"/>
        <end position="141"/>
    </location>
</feature>
<feature type="signal peptide" evidence="1">
    <location>
        <begin position="1"/>
        <end position="23"/>
    </location>
</feature>
<accession>A0A2M3ZT62</accession>